<protein>
    <recommendedName>
        <fullName evidence="3">WD40-repeat-containing domain protein</fullName>
    </recommendedName>
</protein>
<dbReference type="EMBL" id="NBSH01000011">
    <property type="protein sequence ID" value="ORX35455.1"/>
    <property type="molecule type" value="Genomic_DNA"/>
</dbReference>
<dbReference type="GO" id="GO:0005815">
    <property type="term" value="C:microtubule organizing center"/>
    <property type="evidence" value="ECO:0007669"/>
    <property type="project" value="TreeGrafter"/>
</dbReference>
<sequence length="557" mass="61595">MSSAGNGGYDFSQLFHASHLSYSPGSTFLATVHLNKIIIRSSSTLSIVRIFQCLLPPESSSKVQPLDIAIDQLLWSSDSLYLIAYSGKVRTGWLFGLTQDGRGEGGEVARLGGEGVDGLVKVEWGKGDREILTWSDYGLHLTIHDLMTGETRQIQHPRSPNNCHTYSPDSRHLAVLERHSGKDFVGIYDTQDSYALLRHFPLGLNNAQEISWSPCGRYIAASDDSIHYLLHLYTPLGTHLVSFDASSPSFNLESASHDPALGIRCFSWAPGGRWILIAGWDGKVRVVESEGGRCVAIMAWPNRTIEAETVVWSEPRDWLRDCKGHGIVQFDRVKTPASLPFVKSDFSHFPPRSGVSHICFDTKGTYFFVRQDTQPSLLHVHSFLPSAQSSSPDIKHIAVLLFSQPIRSATWCLTRRKLAIATRSGAVFFWDGDGGWVDDDSMRDSTASESKAGMMEAVGIPTRVNFKTSDIVWSPDGTSLGILDKSSTQFCLLYEEYTGDTSSALGVETTSQRRWDGIDQLSHVMEEDEDEAVDASVLTSLAETEALWTQRRNGILA</sequence>
<dbReference type="SMART" id="SM00320">
    <property type="entry name" value="WD40"/>
    <property type="match status" value="2"/>
</dbReference>
<dbReference type="InterPro" id="IPR001680">
    <property type="entry name" value="WD40_rpt"/>
</dbReference>
<dbReference type="GO" id="GO:1990810">
    <property type="term" value="P:microtubule anchoring at mitotic spindle pole body"/>
    <property type="evidence" value="ECO:0007669"/>
    <property type="project" value="TreeGrafter"/>
</dbReference>
<evidence type="ECO:0000313" key="2">
    <source>
        <dbReference type="Proteomes" id="UP000193218"/>
    </source>
</evidence>
<evidence type="ECO:0008006" key="3">
    <source>
        <dbReference type="Google" id="ProtNLM"/>
    </source>
</evidence>
<name>A0A1Y1UEF4_9TREE</name>
<dbReference type="InterPro" id="IPR052778">
    <property type="entry name" value="Centrosome-WD_assoc"/>
</dbReference>
<gene>
    <name evidence="1" type="ORF">BD324DRAFT_582386</name>
</gene>
<keyword evidence="2" id="KW-1185">Reference proteome</keyword>
<proteinExistence type="predicted"/>
<dbReference type="AlphaFoldDB" id="A0A1Y1UEF4"/>
<dbReference type="SUPFAM" id="SSF82171">
    <property type="entry name" value="DPP6 N-terminal domain-like"/>
    <property type="match status" value="1"/>
</dbReference>
<dbReference type="GeneID" id="33555363"/>
<organism evidence="1 2">
    <name type="scientific">Kockovaella imperatae</name>
    <dbReference type="NCBI Taxonomy" id="4999"/>
    <lineage>
        <taxon>Eukaryota</taxon>
        <taxon>Fungi</taxon>
        <taxon>Dikarya</taxon>
        <taxon>Basidiomycota</taxon>
        <taxon>Agaricomycotina</taxon>
        <taxon>Tremellomycetes</taxon>
        <taxon>Tremellales</taxon>
        <taxon>Cuniculitremaceae</taxon>
        <taxon>Kockovaella</taxon>
    </lineage>
</organism>
<dbReference type="GO" id="GO:1990811">
    <property type="term" value="C:MWP complex"/>
    <property type="evidence" value="ECO:0007669"/>
    <property type="project" value="TreeGrafter"/>
</dbReference>
<dbReference type="SUPFAM" id="SSF50978">
    <property type="entry name" value="WD40 repeat-like"/>
    <property type="match status" value="1"/>
</dbReference>
<dbReference type="Gene3D" id="2.130.10.10">
    <property type="entry name" value="YVTN repeat-like/Quinoprotein amine dehydrogenase"/>
    <property type="match status" value="2"/>
</dbReference>
<dbReference type="PANTHER" id="PTHR16220">
    <property type="entry name" value="WD REPEAT PROTEIN 8-RELATED"/>
    <property type="match status" value="1"/>
</dbReference>
<reference evidence="1 2" key="1">
    <citation type="submission" date="2017-03" db="EMBL/GenBank/DDBJ databases">
        <title>Widespread Adenine N6-methylation of Active Genes in Fungi.</title>
        <authorList>
            <consortium name="DOE Joint Genome Institute"/>
            <person name="Mondo S.J."/>
            <person name="Dannebaum R.O."/>
            <person name="Kuo R.C."/>
            <person name="Louie K.B."/>
            <person name="Bewick A.J."/>
            <person name="Labutti K."/>
            <person name="Haridas S."/>
            <person name="Kuo A."/>
            <person name="Salamov A."/>
            <person name="Ahrendt S.R."/>
            <person name="Lau R."/>
            <person name="Bowen B.P."/>
            <person name="Lipzen A."/>
            <person name="Sullivan W."/>
            <person name="Andreopoulos W.B."/>
            <person name="Clum A."/>
            <person name="Lindquist E."/>
            <person name="Daum C."/>
            <person name="Northen T.R."/>
            <person name="Ramamoorthy G."/>
            <person name="Schmitz R.J."/>
            <person name="Gryganskyi A."/>
            <person name="Culley D."/>
            <person name="Magnuson J."/>
            <person name="James T.Y."/>
            <person name="O'Malley M.A."/>
            <person name="Stajich J.E."/>
            <person name="Spatafora J.W."/>
            <person name="Visel A."/>
            <person name="Grigoriev I.V."/>
        </authorList>
    </citation>
    <scope>NUCLEOTIDE SEQUENCE [LARGE SCALE GENOMIC DNA]</scope>
    <source>
        <strain evidence="1 2">NRRL Y-17943</strain>
    </source>
</reference>
<accession>A0A1Y1UEF4</accession>
<dbReference type="Proteomes" id="UP000193218">
    <property type="component" value="Unassembled WGS sequence"/>
</dbReference>
<dbReference type="InterPro" id="IPR015943">
    <property type="entry name" value="WD40/YVTN_repeat-like_dom_sf"/>
</dbReference>
<dbReference type="PANTHER" id="PTHR16220:SF0">
    <property type="entry name" value="WD REPEAT-CONTAINING PROTEIN WRAP73"/>
    <property type="match status" value="1"/>
</dbReference>
<evidence type="ECO:0000313" key="1">
    <source>
        <dbReference type="EMBL" id="ORX35455.1"/>
    </source>
</evidence>
<dbReference type="OrthoDB" id="308690at2759"/>
<dbReference type="Pfam" id="PF00400">
    <property type="entry name" value="WD40"/>
    <property type="match status" value="1"/>
</dbReference>
<dbReference type="InterPro" id="IPR036322">
    <property type="entry name" value="WD40_repeat_dom_sf"/>
</dbReference>
<dbReference type="STRING" id="4999.A0A1Y1UEF4"/>
<dbReference type="RefSeq" id="XP_021869645.1">
    <property type="nucleotide sequence ID" value="XM_022013555.1"/>
</dbReference>
<dbReference type="InParanoid" id="A0A1Y1UEF4"/>
<comment type="caution">
    <text evidence="1">The sequence shown here is derived from an EMBL/GenBank/DDBJ whole genome shotgun (WGS) entry which is preliminary data.</text>
</comment>